<dbReference type="Pfam" id="PF21789">
    <property type="entry name" value="TNP-like_RNaseH_C"/>
    <property type="match status" value="1"/>
</dbReference>
<dbReference type="EMBL" id="KZ309579">
    <property type="protein sequence ID" value="KAG8239283.1"/>
    <property type="molecule type" value="Genomic_DNA"/>
</dbReference>
<evidence type="ECO:0000259" key="1">
    <source>
        <dbReference type="Pfam" id="PF21789"/>
    </source>
</evidence>
<proteinExistence type="predicted"/>
<comment type="caution">
    <text evidence="2">The sequence shown here is derived from an EMBL/GenBank/DDBJ whole genome shotgun (WGS) entry which is preliminary data.</text>
</comment>
<gene>
    <name evidence="2" type="ORF">J437_LFUL017376</name>
</gene>
<evidence type="ECO:0000313" key="2">
    <source>
        <dbReference type="EMBL" id="KAG8239283.1"/>
    </source>
</evidence>
<organism evidence="2 3">
    <name type="scientific">Ladona fulva</name>
    <name type="common">Scarce chaser dragonfly</name>
    <name type="synonym">Libellula fulva</name>
    <dbReference type="NCBI Taxonomy" id="123851"/>
    <lineage>
        <taxon>Eukaryota</taxon>
        <taxon>Metazoa</taxon>
        <taxon>Ecdysozoa</taxon>
        <taxon>Arthropoda</taxon>
        <taxon>Hexapoda</taxon>
        <taxon>Insecta</taxon>
        <taxon>Pterygota</taxon>
        <taxon>Palaeoptera</taxon>
        <taxon>Odonata</taxon>
        <taxon>Epiprocta</taxon>
        <taxon>Anisoptera</taxon>
        <taxon>Libelluloidea</taxon>
        <taxon>Libellulidae</taxon>
        <taxon>Ladona</taxon>
    </lineage>
</organism>
<name>A0A8K0PBY4_LADFU</name>
<accession>A0A8K0PBY4</accession>
<reference evidence="2" key="2">
    <citation type="submission" date="2017-10" db="EMBL/GenBank/DDBJ databases">
        <title>Ladona fulva Genome sequencing and assembly.</title>
        <authorList>
            <person name="Murali S."/>
            <person name="Richards S."/>
            <person name="Bandaranaike D."/>
            <person name="Bellair M."/>
            <person name="Blankenburg K."/>
            <person name="Chao H."/>
            <person name="Dinh H."/>
            <person name="Doddapaneni H."/>
            <person name="Dugan-Rocha S."/>
            <person name="Elkadiri S."/>
            <person name="Gnanaolivu R."/>
            <person name="Hernandez B."/>
            <person name="Skinner E."/>
            <person name="Javaid M."/>
            <person name="Lee S."/>
            <person name="Li M."/>
            <person name="Ming W."/>
            <person name="Munidasa M."/>
            <person name="Muniz J."/>
            <person name="Nguyen L."/>
            <person name="Hughes D."/>
            <person name="Osuji N."/>
            <person name="Pu L.-L."/>
            <person name="Puazo M."/>
            <person name="Qu C."/>
            <person name="Quiroz J."/>
            <person name="Raj R."/>
            <person name="Weissenberger G."/>
            <person name="Xin Y."/>
            <person name="Zou X."/>
            <person name="Han Y."/>
            <person name="Worley K."/>
            <person name="Muzny D."/>
            <person name="Gibbs R."/>
        </authorList>
    </citation>
    <scope>NUCLEOTIDE SEQUENCE</scope>
    <source>
        <strain evidence="2">Sampled in the wild</strain>
    </source>
</reference>
<keyword evidence="3" id="KW-1185">Reference proteome</keyword>
<feature type="domain" description="Transposable element P transposase-like RNase H C-terminal" evidence="1">
    <location>
        <begin position="155"/>
        <end position="185"/>
    </location>
</feature>
<sequence length="300" mass="34686">MSEWYLDPKGPDVMKVSLAAQILSHRMALCLTSCISSSIFEVIPPSAIGTATVCGEMNKLFDSLNGVGRQPQGAEGMRRAICIDEEDLHLQFWSSTLQFWEGWRYYRRKFFGGNYVNELFEPPLHRGWLQTIRGVIELWDILKSFNVSVLQLRWFNQDALENLFGLIRYNCGSNRNPTAMQFIAALKTCLLNGLVKRDLQHGNCEVDESEFMLNLREFVAQPTYNVIAPELERKLSFAKVQWRGINHEWVKNGCSDHFHSVSESIIDTCYFLTIQQWARKVNCRSSRGYSKARWEQKLLI</sequence>
<dbReference type="AlphaFoldDB" id="A0A8K0PBY4"/>
<dbReference type="Proteomes" id="UP000792457">
    <property type="component" value="Unassembled WGS sequence"/>
</dbReference>
<dbReference type="InterPro" id="IPR048367">
    <property type="entry name" value="TNP-like_RNaseH_C"/>
</dbReference>
<evidence type="ECO:0000313" key="3">
    <source>
        <dbReference type="Proteomes" id="UP000792457"/>
    </source>
</evidence>
<dbReference type="OrthoDB" id="8192384at2759"/>
<protein>
    <recommendedName>
        <fullName evidence="1">Transposable element P transposase-like RNase H C-terminal domain-containing protein</fullName>
    </recommendedName>
</protein>
<reference evidence="2" key="1">
    <citation type="submission" date="2013-04" db="EMBL/GenBank/DDBJ databases">
        <authorList>
            <person name="Qu J."/>
            <person name="Murali S.C."/>
            <person name="Bandaranaike D."/>
            <person name="Bellair M."/>
            <person name="Blankenburg K."/>
            <person name="Chao H."/>
            <person name="Dinh H."/>
            <person name="Doddapaneni H."/>
            <person name="Downs B."/>
            <person name="Dugan-Rocha S."/>
            <person name="Elkadiri S."/>
            <person name="Gnanaolivu R.D."/>
            <person name="Hernandez B."/>
            <person name="Javaid M."/>
            <person name="Jayaseelan J.C."/>
            <person name="Lee S."/>
            <person name="Li M."/>
            <person name="Ming W."/>
            <person name="Munidasa M."/>
            <person name="Muniz J."/>
            <person name="Nguyen L."/>
            <person name="Ongeri F."/>
            <person name="Osuji N."/>
            <person name="Pu L.-L."/>
            <person name="Puazo M."/>
            <person name="Qu C."/>
            <person name="Quiroz J."/>
            <person name="Raj R."/>
            <person name="Weissenberger G."/>
            <person name="Xin Y."/>
            <person name="Zou X."/>
            <person name="Han Y."/>
            <person name="Richards S."/>
            <person name="Worley K."/>
            <person name="Muzny D."/>
            <person name="Gibbs R."/>
        </authorList>
    </citation>
    <scope>NUCLEOTIDE SEQUENCE</scope>
    <source>
        <strain evidence="2">Sampled in the wild</strain>
    </source>
</reference>